<name>C9LKW4_9FIRM</name>
<feature type="region of interest" description="Disordered" evidence="1">
    <location>
        <begin position="540"/>
        <end position="583"/>
    </location>
</feature>
<keyword evidence="4" id="KW-1185">Reference proteome</keyword>
<dbReference type="EMBL" id="ACIM02000001">
    <property type="protein sequence ID" value="EEW96201.1"/>
    <property type="molecule type" value="Genomic_DNA"/>
</dbReference>
<feature type="compositionally biased region" description="Basic and acidic residues" evidence="1">
    <location>
        <begin position="564"/>
        <end position="575"/>
    </location>
</feature>
<feature type="chain" id="PRO_5002998648" description="DUF4127 family protein" evidence="2">
    <location>
        <begin position="35"/>
        <end position="583"/>
    </location>
</feature>
<dbReference type="HOGENOM" id="CLU_031189_0_0_9"/>
<evidence type="ECO:0000256" key="2">
    <source>
        <dbReference type="SAM" id="SignalP"/>
    </source>
</evidence>
<evidence type="ECO:0000313" key="3">
    <source>
        <dbReference type="EMBL" id="EEW96201.1"/>
    </source>
</evidence>
<keyword evidence="2" id="KW-0732">Signal</keyword>
<dbReference type="InterPro" id="IPR025394">
    <property type="entry name" value="DUF4127"/>
</dbReference>
<dbReference type="eggNOG" id="ENOG502Z7Q0">
    <property type="taxonomic scope" value="Bacteria"/>
</dbReference>
<sequence length="583" mass="65689">MIVIKIGGFSVFHHKLITAVTVLSLSFCGNTAFAKTILFVPQDDRPVSFAYTVSTAEKAGYTVLTPPKAFLSGKSYQGLPERIWTWIDQNIDQADVAILSTDTLIYGGLVDSRKHNEDLKTLQYRENKIRNLHISHPNIPLYAFGTIMRTPYASSGGVEPYYYSDYGTDIYRIAALQDKQDTNSITAEETAELLSLKLTVPTEYLQDWFRRRTKNNLINKQLLKDAKNGVFAYFCEGHDDNSKNSQTNMEARYQEKDTTTLKNNIFGSFPGADQLALLLIARYHVESNKLHPTFGILYPLGRGEDTIPSYENQPIGKTIAEHIHAVGGSISQKQSPDIMLAVNTPLLSTGESGQFSNFGMMKQSTTDFITQIKSTIDRGISLSIVDVYFANGSDNTLMNLIVKNNLLYKVSSYNGWNTASNTIGYAIAQAILAPYMTPQDHKNMLTEQYIDNWAYQANVRKDIIRFAESKHTKGKITPEVKEEMIASLQDFAKKKLNLNPRTISADFPWNRFFEINALVSNTPKYPLYLTAAEKYRRFEEEQKKKTAEEKSKKESAVKGKNGLLKKDTISNDSEKNASQIIIH</sequence>
<comment type="caution">
    <text evidence="3">The sequence shown here is derived from an EMBL/GenBank/DDBJ whole genome shotgun (WGS) entry which is preliminary data.</text>
</comment>
<evidence type="ECO:0000256" key="1">
    <source>
        <dbReference type="SAM" id="MobiDB-lite"/>
    </source>
</evidence>
<proteinExistence type="predicted"/>
<protein>
    <recommendedName>
        <fullName evidence="5">DUF4127 family protein</fullName>
    </recommendedName>
</protein>
<dbReference type="Pfam" id="PF13552">
    <property type="entry name" value="DUF4127"/>
    <property type="match status" value="1"/>
</dbReference>
<dbReference type="AlphaFoldDB" id="C9LKW4"/>
<evidence type="ECO:0008006" key="5">
    <source>
        <dbReference type="Google" id="ProtNLM"/>
    </source>
</evidence>
<organism evidence="3 4">
    <name type="scientific">Dialister invisus DSM 15470</name>
    <dbReference type="NCBI Taxonomy" id="592028"/>
    <lineage>
        <taxon>Bacteria</taxon>
        <taxon>Bacillati</taxon>
        <taxon>Bacillota</taxon>
        <taxon>Negativicutes</taxon>
        <taxon>Veillonellales</taxon>
        <taxon>Veillonellaceae</taxon>
        <taxon>Dialister</taxon>
    </lineage>
</organism>
<evidence type="ECO:0000313" key="4">
    <source>
        <dbReference type="Proteomes" id="UP000004736"/>
    </source>
</evidence>
<reference evidence="3" key="1">
    <citation type="submission" date="2009-09" db="EMBL/GenBank/DDBJ databases">
        <authorList>
            <person name="Weinstock G."/>
            <person name="Sodergren E."/>
            <person name="Clifton S."/>
            <person name="Fulton L."/>
            <person name="Fulton B."/>
            <person name="Courtney L."/>
            <person name="Fronick C."/>
            <person name="Harrison M."/>
            <person name="Strong C."/>
            <person name="Farmer C."/>
            <person name="Delahaunty K."/>
            <person name="Markovic C."/>
            <person name="Hall O."/>
            <person name="Minx P."/>
            <person name="Tomlinson C."/>
            <person name="Mitreva M."/>
            <person name="Nelson J."/>
            <person name="Hou S."/>
            <person name="Wollam A."/>
            <person name="Pepin K.H."/>
            <person name="Johnson M."/>
            <person name="Bhonagiri V."/>
            <person name="Nash W.E."/>
            <person name="Warren W."/>
            <person name="Chinwalla A."/>
            <person name="Mardis E.R."/>
            <person name="Wilson R.K."/>
        </authorList>
    </citation>
    <scope>NUCLEOTIDE SEQUENCE [LARGE SCALE GENOMIC DNA]</scope>
    <source>
        <strain evidence="3">DSM 15470</strain>
    </source>
</reference>
<feature type="signal peptide" evidence="2">
    <location>
        <begin position="1"/>
        <end position="34"/>
    </location>
</feature>
<feature type="compositionally biased region" description="Basic and acidic residues" evidence="1">
    <location>
        <begin position="540"/>
        <end position="557"/>
    </location>
</feature>
<accession>C9LKW4</accession>
<dbReference type="Proteomes" id="UP000004736">
    <property type="component" value="Unassembled WGS sequence"/>
</dbReference>
<dbReference type="STRING" id="592028.GCWU000321_00139"/>
<gene>
    <name evidence="3" type="ORF">GCWU000321_00139</name>
</gene>